<dbReference type="PANTHER" id="PTHR45913:SF5">
    <property type="entry name" value="GENERAL TRANSCRIPTION FACTOR II-I REPEAT DOMAIN-CONTAINING PROTEIN 2A-LIKE PROTEIN"/>
    <property type="match status" value="1"/>
</dbReference>
<evidence type="ECO:0000313" key="2">
    <source>
        <dbReference type="Proteomes" id="UP000324800"/>
    </source>
</evidence>
<sequence>MKQPKYTDFGSTSNEAACDTIECISDIISMENKQEIKPSGLFGLCIDESADISSLNQLSTLIKCIGPDKQIHSSFLDMRPLSSLGATADNIFATFVEMGKDQDSNLNNLIGICVDGASNMIGCRHSMTSKIVEKFQSVVIIHYCAH</sequence>
<dbReference type="OrthoDB" id="10023262at2759"/>
<proteinExistence type="predicted"/>
<organism evidence="1 2">
    <name type="scientific">Streblomastix strix</name>
    <dbReference type="NCBI Taxonomy" id="222440"/>
    <lineage>
        <taxon>Eukaryota</taxon>
        <taxon>Metamonada</taxon>
        <taxon>Preaxostyla</taxon>
        <taxon>Oxymonadida</taxon>
        <taxon>Streblomastigidae</taxon>
        <taxon>Streblomastix</taxon>
    </lineage>
</organism>
<accession>A0A5J4TLS6</accession>
<name>A0A5J4TLS6_9EUKA</name>
<dbReference type="EMBL" id="SNRW01028340">
    <property type="protein sequence ID" value="KAA6359466.1"/>
    <property type="molecule type" value="Genomic_DNA"/>
</dbReference>
<reference evidence="1 2" key="1">
    <citation type="submission" date="2019-03" db="EMBL/GenBank/DDBJ databases">
        <title>Single cell metagenomics reveals metabolic interactions within the superorganism composed of flagellate Streblomastix strix and complex community of Bacteroidetes bacteria on its surface.</title>
        <authorList>
            <person name="Treitli S.C."/>
            <person name="Kolisko M."/>
            <person name="Husnik F."/>
            <person name="Keeling P."/>
            <person name="Hampl V."/>
        </authorList>
    </citation>
    <scope>NUCLEOTIDE SEQUENCE [LARGE SCALE GENOMIC DNA]</scope>
    <source>
        <strain evidence="1">ST1C</strain>
    </source>
</reference>
<dbReference type="AlphaFoldDB" id="A0A5J4TLS6"/>
<evidence type="ECO:0000313" key="1">
    <source>
        <dbReference type="EMBL" id="KAA6359466.1"/>
    </source>
</evidence>
<dbReference type="Proteomes" id="UP000324800">
    <property type="component" value="Unassembled WGS sequence"/>
</dbReference>
<protein>
    <submittedName>
        <fullName evidence="1">Uncharacterized protein</fullName>
    </submittedName>
</protein>
<comment type="caution">
    <text evidence="1">The sequence shown here is derived from an EMBL/GenBank/DDBJ whole genome shotgun (WGS) entry which is preliminary data.</text>
</comment>
<dbReference type="PANTHER" id="PTHR45913">
    <property type="entry name" value="EPM2A-INTERACTING PROTEIN 1"/>
    <property type="match status" value="1"/>
</dbReference>
<gene>
    <name evidence="1" type="ORF">EZS28_045007</name>
</gene>